<evidence type="ECO:0000313" key="9">
    <source>
        <dbReference type="Proteomes" id="UP000012046"/>
    </source>
</evidence>
<dbReference type="NCBIfam" id="TIGR02937">
    <property type="entry name" value="sigma70-ECF"/>
    <property type="match status" value="1"/>
</dbReference>
<dbReference type="InterPro" id="IPR007627">
    <property type="entry name" value="RNA_pol_sigma70_r2"/>
</dbReference>
<evidence type="ECO:0000256" key="1">
    <source>
        <dbReference type="ARBA" id="ARBA00010641"/>
    </source>
</evidence>
<dbReference type="Gene3D" id="1.10.10.10">
    <property type="entry name" value="Winged helix-like DNA-binding domain superfamily/Winged helix DNA-binding domain"/>
    <property type="match status" value="1"/>
</dbReference>
<evidence type="ECO:0000256" key="3">
    <source>
        <dbReference type="ARBA" id="ARBA00023082"/>
    </source>
</evidence>
<gene>
    <name evidence="8" type="ORF">AJE_02661</name>
</gene>
<proteinExistence type="inferred from homology"/>
<dbReference type="PANTHER" id="PTHR43133:SF62">
    <property type="entry name" value="RNA POLYMERASE SIGMA FACTOR SIGZ"/>
    <property type="match status" value="1"/>
</dbReference>
<organism evidence="8 9">
    <name type="scientific">Alishewanella jeotgali KCTC 22429</name>
    <dbReference type="NCBI Taxonomy" id="1129374"/>
    <lineage>
        <taxon>Bacteria</taxon>
        <taxon>Pseudomonadati</taxon>
        <taxon>Pseudomonadota</taxon>
        <taxon>Gammaproteobacteria</taxon>
        <taxon>Alteromonadales</taxon>
        <taxon>Alteromonadaceae</taxon>
        <taxon>Alishewanella</taxon>
    </lineage>
</organism>
<dbReference type="InterPro" id="IPR007630">
    <property type="entry name" value="RNA_pol_sigma70_r4"/>
</dbReference>
<comment type="caution">
    <text evidence="8">The sequence shown here is derived from an EMBL/GenBank/DDBJ whole genome shotgun (WGS) entry which is preliminary data.</text>
</comment>
<dbReference type="Pfam" id="PF04542">
    <property type="entry name" value="Sigma70_r2"/>
    <property type="match status" value="1"/>
</dbReference>
<keyword evidence="3" id="KW-0731">Sigma factor</keyword>
<dbReference type="PANTHER" id="PTHR43133">
    <property type="entry name" value="RNA POLYMERASE ECF-TYPE SIGMA FACTO"/>
    <property type="match status" value="1"/>
</dbReference>
<keyword evidence="5" id="KW-0804">Transcription</keyword>
<evidence type="ECO:0000313" key="8">
    <source>
        <dbReference type="EMBL" id="EHR42141.1"/>
    </source>
</evidence>
<name>H3ZB27_9ALTE</name>
<dbReference type="InterPro" id="IPR039425">
    <property type="entry name" value="RNA_pol_sigma-70-like"/>
</dbReference>
<sequence>MTISAESAEPHIRTGQWEDALTFVALHADKSAYAELFNYFAPRLKAFGMKMFGNEQQALEMVQDTMLNVWKKARLFDPSRGCASTWIFTIARNVRFDMLRKKQSRKDDISADDLWADGDYPELEESATDQWETMLLSEKLAPFFDALPVAQRLVMQKVYLEEKSHQEVAEELDIPLGTVKSRIRLALDRLREALDDTRS</sequence>
<feature type="domain" description="RNA polymerase sigma-70 region 4" evidence="7">
    <location>
        <begin position="145"/>
        <end position="192"/>
    </location>
</feature>
<dbReference type="EMBL" id="AHTH01000005">
    <property type="protein sequence ID" value="EHR42141.1"/>
    <property type="molecule type" value="Genomic_DNA"/>
</dbReference>
<dbReference type="InterPro" id="IPR014284">
    <property type="entry name" value="RNA_pol_sigma-70_dom"/>
</dbReference>
<feature type="domain" description="RNA polymerase sigma-70 region 2" evidence="6">
    <location>
        <begin position="36"/>
        <end position="104"/>
    </location>
</feature>
<keyword evidence="9" id="KW-1185">Reference proteome</keyword>
<dbReference type="PATRIC" id="fig|1129374.4.peg.538"/>
<dbReference type="InterPro" id="IPR013324">
    <property type="entry name" value="RNA_pol_sigma_r3/r4-like"/>
</dbReference>
<dbReference type="Pfam" id="PF04545">
    <property type="entry name" value="Sigma70_r4"/>
    <property type="match status" value="1"/>
</dbReference>
<dbReference type="RefSeq" id="WP_008610140.1">
    <property type="nucleotide sequence ID" value="NZ_AHTH01000005.1"/>
</dbReference>
<reference evidence="8 9" key="1">
    <citation type="journal article" date="2012" name="J. Bacteriol.">
        <title>Genome Sequence of Extracellular-Protease-Producing Alishewanella jeotgali Isolated from Traditional Korean Fermented Seafood.</title>
        <authorList>
            <person name="Jung J."/>
            <person name="Chun J."/>
            <person name="Park W."/>
        </authorList>
    </citation>
    <scope>NUCLEOTIDE SEQUENCE [LARGE SCALE GENOMIC DNA]</scope>
    <source>
        <strain evidence="8 9">KCTC 22429</strain>
    </source>
</reference>
<dbReference type="SUPFAM" id="SSF88659">
    <property type="entry name" value="Sigma3 and sigma4 domains of RNA polymerase sigma factors"/>
    <property type="match status" value="1"/>
</dbReference>
<evidence type="ECO:0000256" key="4">
    <source>
        <dbReference type="ARBA" id="ARBA00023125"/>
    </source>
</evidence>
<dbReference type="GO" id="GO:0016987">
    <property type="term" value="F:sigma factor activity"/>
    <property type="evidence" value="ECO:0007669"/>
    <property type="project" value="UniProtKB-KW"/>
</dbReference>
<dbReference type="InterPro" id="IPR013325">
    <property type="entry name" value="RNA_pol_sigma_r2"/>
</dbReference>
<evidence type="ECO:0000259" key="6">
    <source>
        <dbReference type="Pfam" id="PF04542"/>
    </source>
</evidence>
<accession>H3ZB27</accession>
<comment type="similarity">
    <text evidence="1">Belongs to the sigma-70 factor family. ECF subfamily.</text>
</comment>
<dbReference type="Proteomes" id="UP000012046">
    <property type="component" value="Unassembled WGS sequence"/>
</dbReference>
<dbReference type="GO" id="GO:0006352">
    <property type="term" value="P:DNA-templated transcription initiation"/>
    <property type="evidence" value="ECO:0007669"/>
    <property type="project" value="InterPro"/>
</dbReference>
<keyword evidence="4" id="KW-0238">DNA-binding</keyword>
<protein>
    <submittedName>
        <fullName evidence="8">RNA polymerase sigma factor</fullName>
    </submittedName>
</protein>
<dbReference type="eggNOG" id="COG1595">
    <property type="taxonomic scope" value="Bacteria"/>
</dbReference>
<dbReference type="STRING" id="1129374.AJE_02661"/>
<evidence type="ECO:0000256" key="2">
    <source>
        <dbReference type="ARBA" id="ARBA00023015"/>
    </source>
</evidence>
<dbReference type="AlphaFoldDB" id="H3ZB27"/>
<keyword evidence="2" id="KW-0805">Transcription regulation</keyword>
<dbReference type="InterPro" id="IPR036388">
    <property type="entry name" value="WH-like_DNA-bd_sf"/>
</dbReference>
<dbReference type="Gene3D" id="1.10.1740.10">
    <property type="match status" value="1"/>
</dbReference>
<evidence type="ECO:0000256" key="5">
    <source>
        <dbReference type="ARBA" id="ARBA00023163"/>
    </source>
</evidence>
<evidence type="ECO:0000259" key="7">
    <source>
        <dbReference type="Pfam" id="PF04545"/>
    </source>
</evidence>
<dbReference type="GO" id="GO:0003677">
    <property type="term" value="F:DNA binding"/>
    <property type="evidence" value="ECO:0007669"/>
    <property type="project" value="UniProtKB-KW"/>
</dbReference>
<dbReference type="SUPFAM" id="SSF88946">
    <property type="entry name" value="Sigma2 domain of RNA polymerase sigma factors"/>
    <property type="match status" value="1"/>
</dbReference>
<dbReference type="CDD" id="cd06171">
    <property type="entry name" value="Sigma70_r4"/>
    <property type="match status" value="1"/>
</dbReference>